<evidence type="ECO:0000259" key="5">
    <source>
        <dbReference type="Pfam" id="PF22754"/>
    </source>
</evidence>
<keyword evidence="2" id="KW-0805">Transcription regulation</keyword>
<evidence type="ECO:0000256" key="4">
    <source>
        <dbReference type="ARBA" id="ARBA00023242"/>
    </source>
</evidence>
<dbReference type="InterPro" id="IPR054502">
    <property type="entry name" value="bHLH-TF_ACT-like_plant"/>
</dbReference>
<dbReference type="OrthoDB" id="1057417at2759"/>
<proteinExistence type="predicted"/>
<dbReference type="InterPro" id="IPR051358">
    <property type="entry name" value="TF_AMS/ICE1/BHLH6-like"/>
</dbReference>
<protein>
    <recommendedName>
        <fullName evidence="5">Plant bHLH transcription factor ACT-like domain-containing protein</fullName>
    </recommendedName>
</protein>
<keyword evidence="3" id="KW-0804">Transcription</keyword>
<dbReference type="InterPro" id="IPR036638">
    <property type="entry name" value="HLH_DNA-bd_sf"/>
</dbReference>
<evidence type="ECO:0000313" key="7">
    <source>
        <dbReference type="Proteomes" id="UP001141806"/>
    </source>
</evidence>
<keyword evidence="7" id="KW-1185">Reference proteome</keyword>
<dbReference type="Pfam" id="PF22754">
    <property type="entry name" value="bHLH-TF_ACT-like_plant"/>
    <property type="match status" value="1"/>
</dbReference>
<dbReference type="GO" id="GO:0005634">
    <property type="term" value="C:nucleus"/>
    <property type="evidence" value="ECO:0007669"/>
    <property type="project" value="UniProtKB-SubCell"/>
</dbReference>
<keyword evidence="4" id="KW-0539">Nucleus</keyword>
<dbReference type="PANTHER" id="PTHR31945:SF27">
    <property type="entry name" value="TRANSCRIPTION FACTOR BHLH35-LIKE PROTEIN"/>
    <property type="match status" value="1"/>
</dbReference>
<dbReference type="AlphaFoldDB" id="A0A9Q0QYQ7"/>
<evidence type="ECO:0000256" key="3">
    <source>
        <dbReference type="ARBA" id="ARBA00023163"/>
    </source>
</evidence>
<dbReference type="GO" id="GO:0046983">
    <property type="term" value="F:protein dimerization activity"/>
    <property type="evidence" value="ECO:0007669"/>
    <property type="project" value="InterPro"/>
</dbReference>
<dbReference type="PANTHER" id="PTHR31945">
    <property type="entry name" value="TRANSCRIPTION FACTOR SCREAM2-RELATED"/>
    <property type="match status" value="1"/>
</dbReference>
<dbReference type="GO" id="GO:0043565">
    <property type="term" value="F:sequence-specific DNA binding"/>
    <property type="evidence" value="ECO:0007669"/>
    <property type="project" value="TreeGrafter"/>
</dbReference>
<dbReference type="EMBL" id="JAMYWD010000003">
    <property type="protein sequence ID" value="KAJ4976620.1"/>
    <property type="molecule type" value="Genomic_DNA"/>
</dbReference>
<dbReference type="SUPFAM" id="SSF47459">
    <property type="entry name" value="HLH, helix-loop-helix DNA-binding domain"/>
    <property type="match status" value="1"/>
</dbReference>
<evidence type="ECO:0000256" key="1">
    <source>
        <dbReference type="ARBA" id="ARBA00004123"/>
    </source>
</evidence>
<sequence length="151" mass="17022">MASRVQRRVALRRKFKLLRSLTHSKSVMKSSIILDALDYINKLKIKWEALTLEYANLIHNPIQVPTVVKVEKIEKGFLVRVTCKNRKDLHVSIIEALEVTSGLDVIHAKISCNHSYCIEAIAEAQDQNQDARDVNEAVFTAIAKNANGGDR</sequence>
<dbReference type="Proteomes" id="UP001141806">
    <property type="component" value="Unassembled WGS sequence"/>
</dbReference>
<organism evidence="6 7">
    <name type="scientific">Protea cynaroides</name>
    <dbReference type="NCBI Taxonomy" id="273540"/>
    <lineage>
        <taxon>Eukaryota</taxon>
        <taxon>Viridiplantae</taxon>
        <taxon>Streptophyta</taxon>
        <taxon>Embryophyta</taxon>
        <taxon>Tracheophyta</taxon>
        <taxon>Spermatophyta</taxon>
        <taxon>Magnoliopsida</taxon>
        <taxon>Proteales</taxon>
        <taxon>Proteaceae</taxon>
        <taxon>Protea</taxon>
    </lineage>
</organism>
<comment type="subcellular location">
    <subcellularLocation>
        <location evidence="1">Nucleus</location>
    </subcellularLocation>
</comment>
<gene>
    <name evidence="6" type="ORF">NE237_001726</name>
</gene>
<reference evidence="6" key="1">
    <citation type="journal article" date="2023" name="Plant J.">
        <title>The genome of the king protea, Protea cynaroides.</title>
        <authorList>
            <person name="Chang J."/>
            <person name="Duong T.A."/>
            <person name="Schoeman C."/>
            <person name="Ma X."/>
            <person name="Roodt D."/>
            <person name="Barker N."/>
            <person name="Li Z."/>
            <person name="Van de Peer Y."/>
            <person name="Mizrachi E."/>
        </authorList>
    </citation>
    <scope>NUCLEOTIDE SEQUENCE</scope>
    <source>
        <tissue evidence="6">Young leaves</tissue>
    </source>
</reference>
<accession>A0A9Q0QYQ7</accession>
<comment type="caution">
    <text evidence="6">The sequence shown here is derived from an EMBL/GenBank/DDBJ whole genome shotgun (WGS) entry which is preliminary data.</text>
</comment>
<feature type="domain" description="Plant bHLH transcription factor ACT-like" evidence="5">
    <location>
        <begin position="68"/>
        <end position="143"/>
    </location>
</feature>
<evidence type="ECO:0000313" key="6">
    <source>
        <dbReference type="EMBL" id="KAJ4976620.1"/>
    </source>
</evidence>
<name>A0A9Q0QYQ7_9MAGN</name>
<evidence type="ECO:0000256" key="2">
    <source>
        <dbReference type="ARBA" id="ARBA00023015"/>
    </source>
</evidence>
<dbReference type="GO" id="GO:0003700">
    <property type="term" value="F:DNA-binding transcription factor activity"/>
    <property type="evidence" value="ECO:0007669"/>
    <property type="project" value="TreeGrafter"/>
</dbReference>